<dbReference type="Pfam" id="PF22124">
    <property type="entry name" value="Glyco_hydro_95_cat"/>
    <property type="match status" value="1"/>
</dbReference>
<dbReference type="Gene3D" id="1.50.10.10">
    <property type="match status" value="1"/>
</dbReference>
<organism evidence="4 5">
    <name type="scientific">Paenibacillus baimaensis</name>
    <dbReference type="NCBI Taxonomy" id="2982185"/>
    <lineage>
        <taxon>Bacteria</taxon>
        <taxon>Bacillati</taxon>
        <taxon>Bacillota</taxon>
        <taxon>Bacilli</taxon>
        <taxon>Bacillales</taxon>
        <taxon>Paenibacillaceae</taxon>
        <taxon>Paenibacillus</taxon>
    </lineage>
</organism>
<protein>
    <submittedName>
        <fullName evidence="4">Glycoside hydrolase family 95 protein</fullName>
    </submittedName>
</protein>
<proteinExistence type="predicted"/>
<name>A0ABT2UHI6_9BACL</name>
<dbReference type="PIRSF" id="PIRSF007663">
    <property type="entry name" value="UCP007663"/>
    <property type="match status" value="1"/>
</dbReference>
<dbReference type="EMBL" id="JAOQIO010000077">
    <property type="protein sequence ID" value="MCU6794099.1"/>
    <property type="molecule type" value="Genomic_DNA"/>
</dbReference>
<dbReference type="InterPro" id="IPR054363">
    <property type="entry name" value="GH95_cat"/>
</dbReference>
<gene>
    <name evidence="4" type="ORF">OB236_18510</name>
</gene>
<dbReference type="Pfam" id="PF14498">
    <property type="entry name" value="Glyco_hyd_65N_2"/>
    <property type="match status" value="1"/>
</dbReference>
<dbReference type="RefSeq" id="WP_262685313.1">
    <property type="nucleotide sequence ID" value="NZ_JAOQIO010000077.1"/>
</dbReference>
<evidence type="ECO:0000313" key="5">
    <source>
        <dbReference type="Proteomes" id="UP001652445"/>
    </source>
</evidence>
<dbReference type="PANTHER" id="PTHR31084:SF0">
    <property type="entry name" value="ALPHA-L-FUCOSIDASE 2"/>
    <property type="match status" value="1"/>
</dbReference>
<dbReference type="InterPro" id="IPR008928">
    <property type="entry name" value="6-hairpin_glycosidase_sf"/>
</dbReference>
<keyword evidence="4" id="KW-0378">Hydrolase</keyword>
<accession>A0ABT2UHI6</accession>
<dbReference type="InterPro" id="IPR016518">
    <property type="entry name" value="Alpha-L-fucosidase"/>
</dbReference>
<dbReference type="Pfam" id="PF21307">
    <property type="entry name" value="Glyco_hydro_95_C"/>
    <property type="match status" value="1"/>
</dbReference>
<dbReference type="PANTHER" id="PTHR31084">
    <property type="entry name" value="ALPHA-L-FUCOSIDASE 2"/>
    <property type="match status" value="1"/>
</dbReference>
<evidence type="ECO:0000313" key="4">
    <source>
        <dbReference type="EMBL" id="MCU6794099.1"/>
    </source>
</evidence>
<evidence type="ECO:0000259" key="1">
    <source>
        <dbReference type="Pfam" id="PF14498"/>
    </source>
</evidence>
<dbReference type="GO" id="GO:0016787">
    <property type="term" value="F:hydrolase activity"/>
    <property type="evidence" value="ECO:0007669"/>
    <property type="project" value="UniProtKB-KW"/>
</dbReference>
<dbReference type="Proteomes" id="UP001652445">
    <property type="component" value="Unassembled WGS sequence"/>
</dbReference>
<dbReference type="InterPro" id="IPR027414">
    <property type="entry name" value="GH95_N_dom"/>
</dbReference>
<keyword evidence="5" id="KW-1185">Reference proteome</keyword>
<feature type="domain" description="Alpha fucosidase A-like C-terminal" evidence="2">
    <location>
        <begin position="678"/>
        <end position="771"/>
    </location>
</feature>
<evidence type="ECO:0000259" key="2">
    <source>
        <dbReference type="Pfam" id="PF21307"/>
    </source>
</evidence>
<feature type="domain" description="Glycosyl hydrolase family 95 N-terminal" evidence="1">
    <location>
        <begin position="13"/>
        <end position="246"/>
    </location>
</feature>
<evidence type="ECO:0000259" key="3">
    <source>
        <dbReference type="Pfam" id="PF22124"/>
    </source>
</evidence>
<dbReference type="SUPFAM" id="SSF48208">
    <property type="entry name" value="Six-hairpin glycosidases"/>
    <property type="match status" value="1"/>
</dbReference>
<sequence length="774" mass="86325">MEVSGHTGSQLKLWYDKAAKTWTEALPIGNGRLGGMIFGTTANEKIQLNEDTIWYGGPKDADNSDAQAYLPEIREMLMDGRQQDAEHLSRMALMSGPKYYHPYVPAGDLCLWFLDHNRPTEGYIRELDLETAIVQVSYSMDGAHYRREYFSSAVDQVIVVRLESELPRGLTFSANLMRRPYDAGSHAFGDDTVVMQGECGKDGIAFSCVVKAIPEGGSVKTIGDFVSIEQADAVTLLIAVESTFRSANPEDICLQRLDAAAAKGYEELKRGHITEYADKFNRVSIRLTGEELDAEQEQTLLLPTDSRLERVKQGGADQGLIEIFFQYGRYLLISCSRPDSLAANLQGIWNDSYSPPWESKYTININTEMNYWPAEVCGLPECHQPLFDLIERMRPNGRKTAKELYGCRGFVAHHNTNLWGETRLEGILVSSSIWPLGAAWLSLHLWEHYRYGLDEVFLAEQAYPVMKEAAEFLLDYMVEDAQGRLITGPSISPENKFILPSGVQGNLCMGPAMDMQLVYTLFTACMEAGKVTSDSDAVFRLQLEEAIARLPRPQIGKHGQIMEWLEDYDEAEPGHRHISQLFALHPGEMIDKHRTPQLAEGARRTLERRLASGGGHTGWSRAWIINFWARLGDGDSAYDHISKLLATSTYPNLFDCHPPFQIDGNFGGTAGIAELLLQSHGNVLELLPALPAAWPEGEITGLRARGVFGIDIRWQEGRVQHAVIRAGRSGSCRIRMKQPSLICREDGTDVPYVLEDGIAEFACEAGAVYCVLPM</sequence>
<dbReference type="InterPro" id="IPR012341">
    <property type="entry name" value="6hp_glycosidase-like_sf"/>
</dbReference>
<dbReference type="InterPro" id="IPR049053">
    <property type="entry name" value="AFCA-like_C"/>
</dbReference>
<reference evidence="4 5" key="1">
    <citation type="submission" date="2022-09" db="EMBL/GenBank/DDBJ databases">
        <authorList>
            <person name="Han X.L."/>
            <person name="Wang Q."/>
            <person name="Lu T."/>
        </authorList>
    </citation>
    <scope>NUCLEOTIDE SEQUENCE [LARGE SCALE GENOMIC DNA]</scope>
    <source>
        <strain evidence="4 5">WQ 127069</strain>
    </source>
</reference>
<comment type="caution">
    <text evidence="4">The sequence shown here is derived from an EMBL/GenBank/DDBJ whole genome shotgun (WGS) entry which is preliminary data.</text>
</comment>
<feature type="domain" description="Glycosyl hydrolase family 95 catalytic" evidence="3">
    <location>
        <begin position="264"/>
        <end position="676"/>
    </location>
</feature>